<comment type="function">
    <text evidence="10 11">Involved in cell wall formation. Catalyzes the final step in the synthesis of UDP-N-acetylmuramoyl-pentapeptide, the precursor of murein.</text>
</comment>
<gene>
    <name evidence="15" type="primary">murF_1</name>
    <name evidence="10" type="synonym">murF</name>
    <name evidence="15" type="ORF">VVAX_01474</name>
</gene>
<keyword evidence="1 10" id="KW-0963">Cytoplasm</keyword>
<evidence type="ECO:0000259" key="13">
    <source>
        <dbReference type="Pfam" id="PF02875"/>
    </source>
</evidence>
<dbReference type="GO" id="GO:0051301">
    <property type="term" value="P:cell division"/>
    <property type="evidence" value="ECO:0007669"/>
    <property type="project" value="UniProtKB-KW"/>
</dbReference>
<keyword evidence="6 10" id="KW-0133">Cell shape</keyword>
<keyword evidence="9 10" id="KW-0961">Cell wall biogenesis/degradation</keyword>
<dbReference type="GO" id="GO:0008766">
    <property type="term" value="F:UDP-N-acetylmuramoylalanyl-D-glutamyl-2,6-diaminopimelate-D-alanyl-D-alanine ligase activity"/>
    <property type="evidence" value="ECO:0007669"/>
    <property type="project" value="RHEA"/>
</dbReference>
<dbReference type="GO" id="GO:0071555">
    <property type="term" value="P:cell wall organization"/>
    <property type="evidence" value="ECO:0007669"/>
    <property type="project" value="UniProtKB-KW"/>
</dbReference>
<dbReference type="InterPro" id="IPR036615">
    <property type="entry name" value="Mur_ligase_C_dom_sf"/>
</dbReference>
<dbReference type="SUPFAM" id="SSF63418">
    <property type="entry name" value="MurE/MurF N-terminal domain"/>
    <property type="match status" value="1"/>
</dbReference>
<feature type="binding site" evidence="10">
    <location>
        <begin position="115"/>
        <end position="121"/>
    </location>
    <ligand>
        <name>ATP</name>
        <dbReference type="ChEBI" id="CHEBI:30616"/>
    </ligand>
</feature>
<dbReference type="EMBL" id="LR743507">
    <property type="protein sequence ID" value="CAA2101879.1"/>
    <property type="molecule type" value="Genomic_DNA"/>
</dbReference>
<evidence type="ECO:0000256" key="11">
    <source>
        <dbReference type="RuleBase" id="RU004136"/>
    </source>
</evidence>
<keyword evidence="3 10" id="KW-0132">Cell division</keyword>
<dbReference type="GO" id="GO:0008360">
    <property type="term" value="P:regulation of cell shape"/>
    <property type="evidence" value="ECO:0007669"/>
    <property type="project" value="UniProtKB-KW"/>
</dbReference>
<evidence type="ECO:0000256" key="1">
    <source>
        <dbReference type="ARBA" id="ARBA00022490"/>
    </source>
</evidence>
<dbReference type="InterPro" id="IPR036565">
    <property type="entry name" value="Mur-like_cat_sf"/>
</dbReference>
<evidence type="ECO:0000259" key="12">
    <source>
        <dbReference type="Pfam" id="PF01225"/>
    </source>
</evidence>
<evidence type="ECO:0000256" key="5">
    <source>
        <dbReference type="ARBA" id="ARBA00022840"/>
    </source>
</evidence>
<feature type="domain" description="Mur ligase C-terminal" evidence="13">
    <location>
        <begin position="338"/>
        <end position="452"/>
    </location>
</feature>
<keyword evidence="2 10" id="KW-0436">Ligase</keyword>
<dbReference type="NCBIfam" id="TIGR01143">
    <property type="entry name" value="murF"/>
    <property type="match status" value="1"/>
</dbReference>
<keyword evidence="5 10" id="KW-0067">ATP-binding</keyword>
<dbReference type="HAMAP" id="MF_02019">
    <property type="entry name" value="MurF"/>
    <property type="match status" value="1"/>
</dbReference>
<dbReference type="Pfam" id="PF01225">
    <property type="entry name" value="Mur_ligase"/>
    <property type="match status" value="1"/>
</dbReference>
<dbReference type="InterPro" id="IPR013221">
    <property type="entry name" value="Mur_ligase_cen"/>
</dbReference>
<dbReference type="PANTHER" id="PTHR43024">
    <property type="entry name" value="UDP-N-ACETYLMURAMOYL-TRIPEPTIDE--D-ALANYL-D-ALANINE LIGASE"/>
    <property type="match status" value="1"/>
</dbReference>
<evidence type="ECO:0000256" key="10">
    <source>
        <dbReference type="HAMAP-Rule" id="MF_02019"/>
    </source>
</evidence>
<name>A0A679ISV5_VARPD</name>
<evidence type="ECO:0000313" key="15">
    <source>
        <dbReference type="EMBL" id="CAA2101879.1"/>
    </source>
</evidence>
<evidence type="ECO:0000256" key="4">
    <source>
        <dbReference type="ARBA" id="ARBA00022741"/>
    </source>
</evidence>
<accession>A0A679ISV5</accession>
<comment type="subcellular location">
    <subcellularLocation>
        <location evidence="10 11">Cytoplasm</location>
    </subcellularLocation>
</comment>
<keyword evidence="7 10" id="KW-0573">Peptidoglycan synthesis</keyword>
<keyword evidence="8 10" id="KW-0131">Cell cycle</keyword>
<dbReference type="Gene3D" id="3.40.1190.10">
    <property type="entry name" value="Mur-like, catalytic domain"/>
    <property type="match status" value="1"/>
</dbReference>
<dbReference type="RefSeq" id="WP_339089166.1">
    <property type="nucleotide sequence ID" value="NZ_LR743507.1"/>
</dbReference>
<evidence type="ECO:0000256" key="8">
    <source>
        <dbReference type="ARBA" id="ARBA00023306"/>
    </source>
</evidence>
<comment type="catalytic activity">
    <reaction evidence="10 11">
        <text>D-alanyl-D-alanine + UDP-N-acetyl-alpha-D-muramoyl-L-alanyl-gamma-D-glutamyl-meso-2,6-diaminopimelate + ATP = UDP-N-acetyl-alpha-D-muramoyl-L-alanyl-gamma-D-glutamyl-meso-2,6-diaminopimeloyl-D-alanyl-D-alanine + ADP + phosphate + H(+)</text>
        <dbReference type="Rhea" id="RHEA:28374"/>
        <dbReference type="ChEBI" id="CHEBI:15378"/>
        <dbReference type="ChEBI" id="CHEBI:30616"/>
        <dbReference type="ChEBI" id="CHEBI:43474"/>
        <dbReference type="ChEBI" id="CHEBI:57822"/>
        <dbReference type="ChEBI" id="CHEBI:61386"/>
        <dbReference type="ChEBI" id="CHEBI:83905"/>
        <dbReference type="ChEBI" id="CHEBI:456216"/>
        <dbReference type="EC" id="6.3.2.10"/>
    </reaction>
</comment>
<evidence type="ECO:0000256" key="7">
    <source>
        <dbReference type="ARBA" id="ARBA00022984"/>
    </source>
</evidence>
<dbReference type="SUPFAM" id="SSF53623">
    <property type="entry name" value="MurD-like peptide ligases, catalytic domain"/>
    <property type="match status" value="1"/>
</dbReference>
<evidence type="ECO:0000256" key="9">
    <source>
        <dbReference type="ARBA" id="ARBA00023316"/>
    </source>
</evidence>
<feature type="domain" description="Mur ligase N-terminal catalytic" evidence="12">
    <location>
        <begin position="31"/>
        <end position="100"/>
    </location>
</feature>
<protein>
    <recommendedName>
        <fullName evidence="10 11">UDP-N-acetylmuramoyl-tripeptide--D-alanyl-D-alanine ligase</fullName>
        <ecNumber evidence="10 11">6.3.2.10</ecNumber>
    </recommendedName>
    <alternativeName>
        <fullName evidence="10">D-alanyl-D-alanine-adding enzyme</fullName>
    </alternativeName>
</protein>
<dbReference type="SUPFAM" id="SSF53244">
    <property type="entry name" value="MurD-like peptide ligases, peptide-binding domain"/>
    <property type="match status" value="1"/>
</dbReference>
<dbReference type="PANTHER" id="PTHR43024:SF1">
    <property type="entry name" value="UDP-N-ACETYLMURAMOYL-TRIPEPTIDE--D-ALANYL-D-ALANINE LIGASE"/>
    <property type="match status" value="1"/>
</dbReference>
<dbReference type="InterPro" id="IPR005863">
    <property type="entry name" value="UDP-N-AcMur_synth"/>
</dbReference>
<comment type="similarity">
    <text evidence="10">Belongs to the MurCDEF family. MurF subfamily.</text>
</comment>
<dbReference type="Pfam" id="PF02875">
    <property type="entry name" value="Mur_ligase_C"/>
    <property type="match status" value="1"/>
</dbReference>
<comment type="pathway">
    <text evidence="10 11">Cell wall biogenesis; peptidoglycan biosynthesis.</text>
</comment>
<reference evidence="15" key="1">
    <citation type="submission" date="2019-12" db="EMBL/GenBank/DDBJ databases">
        <authorList>
            <person name="Cremers G."/>
        </authorList>
    </citation>
    <scope>NUCLEOTIDE SEQUENCE</scope>
    <source>
        <strain evidence="15">Vvax</strain>
    </source>
</reference>
<dbReference type="InterPro" id="IPR035911">
    <property type="entry name" value="MurE/MurF_N"/>
</dbReference>
<dbReference type="InterPro" id="IPR051046">
    <property type="entry name" value="MurCDEF_CellWall_CoF430Synth"/>
</dbReference>
<dbReference type="EC" id="6.3.2.10" evidence="10 11"/>
<dbReference type="GO" id="GO:0005524">
    <property type="term" value="F:ATP binding"/>
    <property type="evidence" value="ECO:0007669"/>
    <property type="project" value="UniProtKB-UniRule"/>
</dbReference>
<dbReference type="InterPro" id="IPR004101">
    <property type="entry name" value="Mur_ligase_C"/>
</dbReference>
<dbReference type="GO" id="GO:0005737">
    <property type="term" value="C:cytoplasm"/>
    <property type="evidence" value="ECO:0007669"/>
    <property type="project" value="UniProtKB-SubCell"/>
</dbReference>
<organism evidence="15">
    <name type="scientific">Variovorax paradoxus</name>
    <dbReference type="NCBI Taxonomy" id="34073"/>
    <lineage>
        <taxon>Bacteria</taxon>
        <taxon>Pseudomonadati</taxon>
        <taxon>Pseudomonadota</taxon>
        <taxon>Betaproteobacteria</taxon>
        <taxon>Burkholderiales</taxon>
        <taxon>Comamonadaceae</taxon>
        <taxon>Variovorax</taxon>
    </lineage>
</organism>
<keyword evidence="4 10" id="KW-0547">Nucleotide-binding</keyword>
<dbReference type="GO" id="GO:0047480">
    <property type="term" value="F:UDP-N-acetylmuramoyl-tripeptide-D-alanyl-D-alanine ligase activity"/>
    <property type="evidence" value="ECO:0007669"/>
    <property type="project" value="UniProtKB-UniRule"/>
</dbReference>
<evidence type="ECO:0000256" key="3">
    <source>
        <dbReference type="ARBA" id="ARBA00022618"/>
    </source>
</evidence>
<dbReference type="Gene3D" id="3.90.190.20">
    <property type="entry name" value="Mur ligase, C-terminal domain"/>
    <property type="match status" value="1"/>
</dbReference>
<evidence type="ECO:0000256" key="6">
    <source>
        <dbReference type="ARBA" id="ARBA00022960"/>
    </source>
</evidence>
<dbReference type="InterPro" id="IPR000713">
    <property type="entry name" value="Mur_ligase_N"/>
</dbReference>
<proteinExistence type="inferred from homology"/>
<dbReference type="GO" id="GO:0009252">
    <property type="term" value="P:peptidoglycan biosynthetic process"/>
    <property type="evidence" value="ECO:0007669"/>
    <property type="project" value="UniProtKB-UniRule"/>
</dbReference>
<dbReference type="Pfam" id="PF08245">
    <property type="entry name" value="Mur_ligase_M"/>
    <property type="match status" value="1"/>
</dbReference>
<dbReference type="AlphaFoldDB" id="A0A679ISV5"/>
<feature type="domain" description="Mur ligase central" evidence="14">
    <location>
        <begin position="113"/>
        <end position="305"/>
    </location>
</feature>
<dbReference type="UniPathway" id="UPA00219"/>
<evidence type="ECO:0000256" key="2">
    <source>
        <dbReference type="ARBA" id="ARBA00022598"/>
    </source>
</evidence>
<evidence type="ECO:0000259" key="14">
    <source>
        <dbReference type="Pfam" id="PF08245"/>
    </source>
</evidence>
<dbReference type="Gene3D" id="3.40.1390.10">
    <property type="entry name" value="MurE/MurF, N-terminal domain"/>
    <property type="match status" value="1"/>
</dbReference>
<sequence length="479" mass="50279">MTDTTPLDITLARVQQWIPGSRLVGDASTVIARVHTDTRTLAAGDLFVALKGERFDANDFLADARKQGAVAAIAHHGLEAAGLAGLEVPDSLAALGALGAGWRAQFELPLIAVTGSNGKTTVTQMIAAILFASRAERALATAGNFNNEIGVPLTLLRLRAEHRRAVVELGMNHPGEIARLAAISRPTIALVNNAQREHQEFMATVEAVAVENASVFAVLPDDGTAVFPHGDVFTSLWTDMARDTGSRRCMTFGEPEDADISLESAEWAQGAWAVRIRTPLGSFATRLHIAGRHNVVNALAATACALAAGVSVETIAAGLDAFEPVKGRSRAIEVVLADGHALTLVDDSYNANPDSVIAAIDVLAALPGPRLLVLGDMAEVGDRSPEFHAEVGDRARERGIEAVYTLGTATAHAVTAFRGGAGGRHFDTFDALGAAVLSHLPQAGSVLVKGSRSMKMERVVQAIEAQARTLATTRKGGRS</sequence>